<reference evidence="4" key="1">
    <citation type="journal article" date="2017" name="bioRxiv">
        <title>Conservation of a gene cluster reveals novel cercosporin biosynthetic mechanisms and extends production to the genus Colletotrichum.</title>
        <authorList>
            <person name="de Jonge R."/>
            <person name="Ebert M.K."/>
            <person name="Huitt-Roehl C.R."/>
            <person name="Pal P."/>
            <person name="Suttle J.C."/>
            <person name="Spanner R.E."/>
            <person name="Neubauer J.D."/>
            <person name="Jurick W.M.II."/>
            <person name="Stott K.A."/>
            <person name="Secor G.A."/>
            <person name="Thomma B.P.H.J."/>
            <person name="Van de Peer Y."/>
            <person name="Townsend C.A."/>
            <person name="Bolton M.D."/>
        </authorList>
    </citation>
    <scope>NUCLEOTIDE SEQUENCE [LARGE SCALE GENOMIC DNA]</scope>
    <source>
        <strain evidence="4">CBS538.71</strain>
    </source>
</reference>
<gene>
    <name evidence="3" type="ORF">CBER1_11751</name>
</gene>
<keyword evidence="2" id="KW-0812">Transmembrane</keyword>
<keyword evidence="2" id="KW-0472">Membrane</keyword>
<proteinExistence type="inferred from homology"/>
<dbReference type="Pfam" id="PF01894">
    <property type="entry name" value="YjbQ"/>
    <property type="match status" value="1"/>
</dbReference>
<protein>
    <recommendedName>
        <fullName evidence="5">Secondary thiamine-phosphate synthase enzyme</fullName>
    </recommendedName>
</protein>
<accession>A0A2S6C018</accession>
<sequence length="222" mass="24718">MPFDTNLRNTCLFLSIFILAFFPNIFHVLLIPLTYPLSWLIPDFSSIPTPKLPTCACCPPASCTPSTSSSPTTTTMSWTQKTFTLPSKSRGSYLITNDILSSVPEIKNYRVGLVHLFIQHTSCALSLNENWDEDVRADMSDALDRIVPEDKKGTLYRHSCEGPDDMPAHVKSALVGASISVPISEGKLALGTWQGIWYLEFREAKMKRKVVATIQGEKFEGK</sequence>
<evidence type="ECO:0000256" key="2">
    <source>
        <dbReference type="SAM" id="Phobius"/>
    </source>
</evidence>
<dbReference type="PROSITE" id="PS01314">
    <property type="entry name" value="UPF0047"/>
    <property type="match status" value="1"/>
</dbReference>
<dbReference type="OrthoDB" id="10255963at2759"/>
<dbReference type="InterPro" id="IPR035917">
    <property type="entry name" value="YjbQ-like_sf"/>
</dbReference>
<organism evidence="3 4">
    <name type="scientific">Cercospora berteroae</name>
    <dbReference type="NCBI Taxonomy" id="357750"/>
    <lineage>
        <taxon>Eukaryota</taxon>
        <taxon>Fungi</taxon>
        <taxon>Dikarya</taxon>
        <taxon>Ascomycota</taxon>
        <taxon>Pezizomycotina</taxon>
        <taxon>Dothideomycetes</taxon>
        <taxon>Dothideomycetidae</taxon>
        <taxon>Mycosphaerellales</taxon>
        <taxon>Mycosphaerellaceae</taxon>
        <taxon>Cercospora</taxon>
    </lineage>
</organism>
<dbReference type="Gene3D" id="2.60.120.460">
    <property type="entry name" value="YjbQ-like"/>
    <property type="match status" value="1"/>
</dbReference>
<dbReference type="NCBIfam" id="TIGR00149">
    <property type="entry name" value="TIGR00149_YjbQ"/>
    <property type="match status" value="1"/>
</dbReference>
<evidence type="ECO:0000313" key="3">
    <source>
        <dbReference type="EMBL" id="PPJ53077.1"/>
    </source>
</evidence>
<dbReference type="PANTHER" id="PTHR30615">
    <property type="entry name" value="UNCHARACTERIZED PROTEIN YJBQ-RELATED"/>
    <property type="match status" value="1"/>
</dbReference>
<dbReference type="Proteomes" id="UP000237631">
    <property type="component" value="Unassembled WGS sequence"/>
</dbReference>
<dbReference type="PANTHER" id="PTHR30615:SF8">
    <property type="entry name" value="UPF0047 PROTEIN C4A8.02C"/>
    <property type="match status" value="1"/>
</dbReference>
<keyword evidence="4" id="KW-1185">Reference proteome</keyword>
<feature type="transmembrane region" description="Helical" evidence="2">
    <location>
        <begin position="12"/>
        <end position="35"/>
    </location>
</feature>
<dbReference type="AlphaFoldDB" id="A0A2S6C018"/>
<dbReference type="SUPFAM" id="SSF111038">
    <property type="entry name" value="YjbQ-like"/>
    <property type="match status" value="1"/>
</dbReference>
<evidence type="ECO:0008006" key="5">
    <source>
        <dbReference type="Google" id="ProtNLM"/>
    </source>
</evidence>
<dbReference type="EMBL" id="PNEN01001609">
    <property type="protein sequence ID" value="PPJ53077.1"/>
    <property type="molecule type" value="Genomic_DNA"/>
</dbReference>
<evidence type="ECO:0000256" key="1">
    <source>
        <dbReference type="ARBA" id="ARBA00005534"/>
    </source>
</evidence>
<comment type="similarity">
    <text evidence="1">Belongs to the UPF0047 family.</text>
</comment>
<dbReference type="InterPro" id="IPR001602">
    <property type="entry name" value="UPF0047_YjbQ-like"/>
</dbReference>
<name>A0A2S6C018_9PEZI</name>
<evidence type="ECO:0000313" key="4">
    <source>
        <dbReference type="Proteomes" id="UP000237631"/>
    </source>
</evidence>
<keyword evidence="2" id="KW-1133">Transmembrane helix</keyword>
<dbReference type="STRING" id="357750.A0A2S6C018"/>
<comment type="caution">
    <text evidence="3">The sequence shown here is derived from an EMBL/GenBank/DDBJ whole genome shotgun (WGS) entry which is preliminary data.</text>
</comment>